<evidence type="ECO:0000313" key="9">
    <source>
        <dbReference type="Proteomes" id="UP001321473"/>
    </source>
</evidence>
<evidence type="ECO:0000256" key="7">
    <source>
        <dbReference type="SAM" id="SignalP"/>
    </source>
</evidence>
<protein>
    <recommendedName>
        <fullName evidence="6">Evasin</fullName>
    </recommendedName>
</protein>
<feature type="signal peptide" evidence="7">
    <location>
        <begin position="1"/>
        <end position="23"/>
    </location>
</feature>
<evidence type="ECO:0000256" key="1">
    <source>
        <dbReference type="ARBA" id="ARBA00004613"/>
    </source>
</evidence>
<dbReference type="InterPro" id="IPR045797">
    <property type="entry name" value="EVA_Class_A"/>
</dbReference>
<gene>
    <name evidence="8" type="ORF">V5799_012528</name>
</gene>
<evidence type="ECO:0000313" key="8">
    <source>
        <dbReference type="EMBL" id="KAK8772937.1"/>
    </source>
</evidence>
<dbReference type="GO" id="GO:0005576">
    <property type="term" value="C:extracellular region"/>
    <property type="evidence" value="ECO:0007669"/>
    <property type="project" value="UniProtKB-SubCell"/>
</dbReference>
<accession>A0AAQ4EDS4</accession>
<keyword evidence="2 6" id="KW-0964">Secreted</keyword>
<dbReference type="GO" id="GO:0019957">
    <property type="term" value="F:C-C chemokine binding"/>
    <property type="evidence" value="ECO:0007669"/>
    <property type="project" value="InterPro"/>
</dbReference>
<sequence>MSSTCFLKFVVLMAGLQATTCEATDTNCNPVLLKTNSGAIQVGCVYTCSSQEERVPLSKDGEECIDFTHEDARNMQNQLEYHCPVGRCSHGTCRRTGATVGCWYMGNDHASG</sequence>
<feature type="chain" id="PRO_5042828398" description="Evasin" evidence="7">
    <location>
        <begin position="24"/>
        <end position="112"/>
    </location>
</feature>
<evidence type="ECO:0000256" key="6">
    <source>
        <dbReference type="RuleBase" id="RU369006"/>
    </source>
</evidence>
<comment type="subcellular location">
    <subcellularLocation>
        <location evidence="1 6">Secreted</location>
    </subcellularLocation>
</comment>
<name>A0AAQ4EDS4_AMBAM</name>
<evidence type="ECO:0000256" key="2">
    <source>
        <dbReference type="ARBA" id="ARBA00022525"/>
    </source>
</evidence>
<comment type="caution">
    <text evidence="8">The sequence shown here is derived from an EMBL/GenBank/DDBJ whole genome shotgun (WGS) entry which is preliminary data.</text>
</comment>
<dbReference type="Pfam" id="PF19429">
    <property type="entry name" value="EVA_Class_A"/>
    <property type="match status" value="1"/>
</dbReference>
<organism evidence="8 9">
    <name type="scientific">Amblyomma americanum</name>
    <name type="common">Lone star tick</name>
    <dbReference type="NCBI Taxonomy" id="6943"/>
    <lineage>
        <taxon>Eukaryota</taxon>
        <taxon>Metazoa</taxon>
        <taxon>Ecdysozoa</taxon>
        <taxon>Arthropoda</taxon>
        <taxon>Chelicerata</taxon>
        <taxon>Arachnida</taxon>
        <taxon>Acari</taxon>
        <taxon>Parasitiformes</taxon>
        <taxon>Ixodida</taxon>
        <taxon>Ixodoidea</taxon>
        <taxon>Ixodidae</taxon>
        <taxon>Amblyomminae</taxon>
        <taxon>Amblyomma</taxon>
    </lineage>
</organism>
<keyword evidence="5 6" id="KW-0325">Glycoprotein</keyword>
<evidence type="ECO:0000256" key="4">
    <source>
        <dbReference type="ARBA" id="ARBA00023157"/>
    </source>
</evidence>
<keyword evidence="3 6" id="KW-0732">Signal</keyword>
<evidence type="ECO:0000256" key="3">
    <source>
        <dbReference type="ARBA" id="ARBA00022729"/>
    </source>
</evidence>
<keyword evidence="9" id="KW-1185">Reference proteome</keyword>
<comment type="function">
    <text evidence="6">Salivary chemokine-binding protein which binds to host chemokines.</text>
</comment>
<dbReference type="Gene3D" id="2.30.130.100">
    <property type="match status" value="1"/>
</dbReference>
<keyword evidence="4 6" id="KW-1015">Disulfide bond</keyword>
<reference evidence="8 9" key="1">
    <citation type="journal article" date="2023" name="Arcadia Sci">
        <title>De novo assembly of a long-read Amblyomma americanum tick genome.</title>
        <authorList>
            <person name="Chou S."/>
            <person name="Poskanzer K.E."/>
            <person name="Rollins M."/>
            <person name="Thuy-Boun P.S."/>
        </authorList>
    </citation>
    <scope>NUCLEOTIDE SEQUENCE [LARGE SCALE GENOMIC DNA]</scope>
    <source>
        <strain evidence="8">F_SG_1</strain>
        <tissue evidence="8">Salivary glands</tissue>
    </source>
</reference>
<evidence type="ECO:0000256" key="5">
    <source>
        <dbReference type="ARBA" id="ARBA00023180"/>
    </source>
</evidence>
<dbReference type="AlphaFoldDB" id="A0AAQ4EDS4"/>
<proteinExistence type="predicted"/>
<dbReference type="EMBL" id="JARKHS020017518">
    <property type="protein sequence ID" value="KAK8772937.1"/>
    <property type="molecule type" value="Genomic_DNA"/>
</dbReference>
<dbReference type="Proteomes" id="UP001321473">
    <property type="component" value="Unassembled WGS sequence"/>
</dbReference>